<evidence type="ECO:0000256" key="7">
    <source>
        <dbReference type="ARBA" id="ARBA00023237"/>
    </source>
</evidence>
<dbReference type="InterPro" id="IPR039426">
    <property type="entry name" value="TonB-dep_rcpt-like"/>
</dbReference>
<keyword evidence="12" id="KW-0675">Receptor</keyword>
<evidence type="ECO:0000259" key="11">
    <source>
        <dbReference type="Pfam" id="PF07715"/>
    </source>
</evidence>
<name>A0ABU9E8J6_9BACT</name>
<dbReference type="Pfam" id="PF13620">
    <property type="entry name" value="CarboxypepD_reg"/>
    <property type="match status" value="1"/>
</dbReference>
<evidence type="ECO:0000313" key="12">
    <source>
        <dbReference type="EMBL" id="MEK9500434.1"/>
    </source>
</evidence>
<dbReference type="EMBL" id="JBBHLI010000002">
    <property type="protein sequence ID" value="MEK9500434.1"/>
    <property type="molecule type" value="Genomic_DNA"/>
</dbReference>
<reference evidence="12 13" key="1">
    <citation type="submission" date="2024-02" db="EMBL/GenBank/DDBJ databases">
        <title>A novel Gemmatimonadota bacterium.</title>
        <authorList>
            <person name="Du Z.-J."/>
            <person name="Ye Y.-Q."/>
        </authorList>
    </citation>
    <scope>NUCLEOTIDE SEQUENCE [LARGE SCALE GENOMIC DNA]</scope>
    <source>
        <strain evidence="12 13">DH-20</strain>
    </source>
</reference>
<keyword evidence="3 8" id="KW-1134">Transmembrane beta strand</keyword>
<dbReference type="PROSITE" id="PS52016">
    <property type="entry name" value="TONB_DEPENDENT_REC_3"/>
    <property type="match status" value="1"/>
</dbReference>
<comment type="similarity">
    <text evidence="8 9">Belongs to the TonB-dependent receptor family.</text>
</comment>
<dbReference type="Gene3D" id="2.40.170.20">
    <property type="entry name" value="TonB-dependent receptor, beta-barrel domain"/>
    <property type="match status" value="1"/>
</dbReference>
<evidence type="ECO:0000313" key="13">
    <source>
        <dbReference type="Proteomes" id="UP001484239"/>
    </source>
</evidence>
<dbReference type="Proteomes" id="UP001484239">
    <property type="component" value="Unassembled WGS sequence"/>
</dbReference>
<gene>
    <name evidence="12" type="ORF">WI372_05555</name>
</gene>
<feature type="domain" description="TonB-dependent receptor-like beta-barrel" evidence="10">
    <location>
        <begin position="276"/>
        <end position="697"/>
    </location>
</feature>
<feature type="domain" description="TonB-dependent receptor plug" evidence="11">
    <location>
        <begin position="128"/>
        <end position="233"/>
    </location>
</feature>
<evidence type="ECO:0000256" key="4">
    <source>
        <dbReference type="ARBA" id="ARBA00022692"/>
    </source>
</evidence>
<dbReference type="SUPFAM" id="SSF49464">
    <property type="entry name" value="Carboxypeptidase regulatory domain-like"/>
    <property type="match status" value="1"/>
</dbReference>
<keyword evidence="5 9" id="KW-0798">TonB box</keyword>
<evidence type="ECO:0000256" key="3">
    <source>
        <dbReference type="ARBA" id="ARBA00022452"/>
    </source>
</evidence>
<comment type="subcellular location">
    <subcellularLocation>
        <location evidence="1 8">Cell outer membrane</location>
        <topology evidence="1 8">Multi-pass membrane protein</topology>
    </subcellularLocation>
</comment>
<evidence type="ECO:0000259" key="10">
    <source>
        <dbReference type="Pfam" id="PF00593"/>
    </source>
</evidence>
<dbReference type="InterPro" id="IPR012910">
    <property type="entry name" value="Plug_dom"/>
</dbReference>
<evidence type="ECO:0000256" key="8">
    <source>
        <dbReference type="PROSITE-ProRule" id="PRU01360"/>
    </source>
</evidence>
<dbReference type="InterPro" id="IPR037066">
    <property type="entry name" value="Plug_dom_sf"/>
</dbReference>
<keyword evidence="7 8" id="KW-0998">Cell outer membrane</keyword>
<evidence type="ECO:0000256" key="9">
    <source>
        <dbReference type="RuleBase" id="RU003357"/>
    </source>
</evidence>
<protein>
    <submittedName>
        <fullName evidence="12">TonB-dependent receptor</fullName>
    </submittedName>
</protein>
<keyword evidence="13" id="KW-1185">Reference proteome</keyword>
<dbReference type="Gene3D" id="2.170.130.10">
    <property type="entry name" value="TonB-dependent receptor, plug domain"/>
    <property type="match status" value="1"/>
</dbReference>
<keyword evidence="4 8" id="KW-0812">Transmembrane</keyword>
<evidence type="ECO:0000256" key="2">
    <source>
        <dbReference type="ARBA" id="ARBA00022448"/>
    </source>
</evidence>
<dbReference type="RefSeq" id="WP_405284749.1">
    <property type="nucleotide sequence ID" value="NZ_CP144380.1"/>
</dbReference>
<keyword evidence="6 8" id="KW-0472">Membrane</keyword>
<dbReference type="Gene3D" id="2.60.40.1120">
    <property type="entry name" value="Carboxypeptidase-like, regulatory domain"/>
    <property type="match status" value="1"/>
</dbReference>
<dbReference type="InterPro" id="IPR008969">
    <property type="entry name" value="CarboxyPept-like_regulatory"/>
</dbReference>
<keyword evidence="2 8" id="KW-0813">Transport</keyword>
<sequence>MPGSLLRGFGLLLVAAAFSHPRPLAALQDDQGVSGVVRSSDGAPLEGVALLLDGRMGATSDALGRFRAAHPRSGSVRLTAERLGYAAESMEVTVPAGSWVEVDVVLQGTAMELDPIVVTGTLSETRVTDSPVKVDVVSARVLSRHAAASLMDGVGRINGLYPQVDCGVCYTNNIRINGMEGPYTAVLLNGTPIMGALASVYGLNGIHPSVVERLEILKGPQSTLHGPEAMGGVVNIITKDPRFAPELAVEASRSSLGETNASASWAPGAGRSGALFSGSVVHNDDFVDDNGDGFADLTLDTRLNLFGSLGLRREGRRIGQVTAKVYYEDRFGGVEAWTPADRGSDEVYGESIRTDRLELMGSIDGPWSDTRFEASASHHRQDSWYGDTGFEAEQTIAFGRLLWDPPRRESQHDMLVGAAVSYDRYDDDTPATSQADRRWIPGLFVEDRFHANEAWTVLGGLRADHHRHHGVIWSPRASLMWRPTADATFRVNVGTGFRVVNLFTEDHAALTGAREVIVAEELEPERSSSIALNYNQVLDFGANPMMIDVDAFYTRFSNRIVPDYDLDPNQIVYANLGDRRSVTRGFSVALNQNFGTALPLLYSVGFTVQDVFLEGGDEPREDEFFAADYRGVWSVTWEARPGVTLEYGGALTGPMRLPRFEGEFARPTRNDPYATHDLQLSWSPVPGQRVTLGIQNLTDFTQGSPLVDPTRPFGDAFDTSYVYGPIVGRRINLGLRLTRGR</sequence>
<accession>A0ABU9E8J6</accession>
<dbReference type="Pfam" id="PF00593">
    <property type="entry name" value="TonB_dep_Rec_b-barrel"/>
    <property type="match status" value="1"/>
</dbReference>
<dbReference type="InterPro" id="IPR036942">
    <property type="entry name" value="Beta-barrel_TonB_sf"/>
</dbReference>
<dbReference type="PANTHER" id="PTHR30069">
    <property type="entry name" value="TONB-DEPENDENT OUTER MEMBRANE RECEPTOR"/>
    <property type="match status" value="1"/>
</dbReference>
<proteinExistence type="inferred from homology"/>
<dbReference type="Pfam" id="PF07715">
    <property type="entry name" value="Plug"/>
    <property type="match status" value="1"/>
</dbReference>
<dbReference type="SUPFAM" id="SSF56935">
    <property type="entry name" value="Porins"/>
    <property type="match status" value="1"/>
</dbReference>
<dbReference type="PANTHER" id="PTHR30069:SF57">
    <property type="entry name" value="TONB-DEPENDENT RECEPTOR"/>
    <property type="match status" value="1"/>
</dbReference>
<evidence type="ECO:0000256" key="6">
    <source>
        <dbReference type="ARBA" id="ARBA00023136"/>
    </source>
</evidence>
<evidence type="ECO:0000256" key="1">
    <source>
        <dbReference type="ARBA" id="ARBA00004571"/>
    </source>
</evidence>
<evidence type="ECO:0000256" key="5">
    <source>
        <dbReference type="ARBA" id="ARBA00023077"/>
    </source>
</evidence>
<comment type="caution">
    <text evidence="12">The sequence shown here is derived from an EMBL/GenBank/DDBJ whole genome shotgun (WGS) entry which is preliminary data.</text>
</comment>
<dbReference type="InterPro" id="IPR000531">
    <property type="entry name" value="Beta-barrel_TonB"/>
</dbReference>
<organism evidence="12 13">
    <name type="scientific">Gaopeijia maritima</name>
    <dbReference type="NCBI Taxonomy" id="3119007"/>
    <lineage>
        <taxon>Bacteria</taxon>
        <taxon>Pseudomonadati</taxon>
        <taxon>Gemmatimonadota</taxon>
        <taxon>Longimicrobiia</taxon>
        <taxon>Gaopeijiales</taxon>
        <taxon>Gaopeijiaceae</taxon>
        <taxon>Gaopeijia</taxon>
    </lineage>
</organism>